<feature type="domain" description="YjeF N-terminal" evidence="6">
    <location>
        <begin position="511"/>
        <end position="783"/>
    </location>
</feature>
<evidence type="ECO:0000256" key="5">
    <source>
        <dbReference type="SAM" id="MobiDB-lite"/>
    </source>
</evidence>
<comment type="similarity">
    <text evidence="2">Belongs to the EDC3 family.</text>
</comment>
<dbReference type="Proteomes" id="UP000006039">
    <property type="component" value="Unassembled WGS sequence"/>
</dbReference>
<dbReference type="GO" id="GO:0003729">
    <property type="term" value="F:mRNA binding"/>
    <property type="evidence" value="ECO:0007669"/>
    <property type="project" value="TreeGrafter"/>
</dbReference>
<feature type="region of interest" description="Disordered" evidence="5">
    <location>
        <begin position="349"/>
        <end position="372"/>
    </location>
</feature>
<feature type="compositionally biased region" description="Low complexity" evidence="5">
    <location>
        <begin position="211"/>
        <end position="224"/>
    </location>
</feature>
<dbReference type="Gene3D" id="3.40.50.10260">
    <property type="entry name" value="YjeF N-terminal domain"/>
    <property type="match status" value="1"/>
</dbReference>
<protein>
    <recommendedName>
        <fullName evidence="3">Enhancer of mRNA-decapping protein 3</fullName>
    </recommendedName>
</protein>
<dbReference type="HOGENOM" id="CLU_024328_0_0_1"/>
<feature type="compositionally biased region" description="Low complexity" evidence="5">
    <location>
        <begin position="433"/>
        <end position="446"/>
    </location>
</feature>
<feature type="compositionally biased region" description="Basic residues" evidence="5">
    <location>
        <begin position="230"/>
        <end position="242"/>
    </location>
</feature>
<sequence>MAADFIGAHMLVTLREPPTTLRGVVRDVKSGCSLTLSDVWSADGSTWLQSYLTVEAANVVNLVEIPTATPQLETSAADTRSTAASTSIDNQNADRPSVPASPATASRPAITPTKTTPSSQTQLPAPSIAPPTSTSPPGVPFRDPAIIAVGKPPPAVTAARPSARGNEGTKTAARQGTPVQATTGTSAAAKSMVGSAVKSALDTPRISVHGPDAVVSDVPPVDAEPTAHAPGKKKSRRPRANKGGRMATTQEYIETPQDTISGQAAAHGSKGWRQTPMLEDTSSFQPFNALRKGRGRKANALQHENGWASEDVTDVQELGEFDFEGGLAKFDKHTLFDQMRKDDQVDDAHRLVSHNRQPRPKPGTSGGKNLHYSENVLDEPAASTSLKVELPHDFWNSEADTERPSARDAGSRQSSRRGESKMPATRRSRSRKASTAAAAITAPPRTGSSGVRTPTSGNRQRRGPAAVQGPPDSLASGGDRTQRPTGGVPAAPSLALVPSLRRIETVSALQMLNLELIAHNDVGLTEEMMTENAARGVAEVALTALADPAVRLRSGVSGGDIAAGAVVVLAGNNKSGIRAVAAARHLRNKGVNTLVCVVGMERGERDLLEGMQQQLRLLRNLGGRVYGKNELLDHVRKLSIPTLTVDTPRGALVPNPPAVTLIVDALLGLATPFDELRTGEQATVFELVEWANRNEAFVLALDVPTGIDPSTGNISIVDGNRLYVRPRYVAALGAPKKGLLESMSSGAAAEGDGTVAQAQAPDDFVSDWKLFIIDIGLGPAVWKKAGTKMRRGIDFGRSWVVEMRFLVGDTEPAA</sequence>
<dbReference type="InterPro" id="IPR025762">
    <property type="entry name" value="DFDF"/>
</dbReference>
<dbReference type="PANTHER" id="PTHR13612:SF0">
    <property type="entry name" value="ENHANCER OF MRNA-DECAPPING PROTEIN 3"/>
    <property type="match status" value="1"/>
</dbReference>
<dbReference type="RefSeq" id="XP_009224350.1">
    <property type="nucleotide sequence ID" value="XM_009226086.1"/>
</dbReference>
<evidence type="ECO:0000313" key="9">
    <source>
        <dbReference type="EnsemblFungi" id="EJT74406"/>
    </source>
</evidence>
<feature type="domain" description="DFDF" evidence="7">
    <location>
        <begin position="309"/>
        <end position="345"/>
    </location>
</feature>
<accession>J3P410</accession>
<feature type="compositionally biased region" description="Pro residues" evidence="5">
    <location>
        <begin position="127"/>
        <end position="139"/>
    </location>
</feature>
<feature type="region of interest" description="Disordered" evidence="5">
    <location>
        <begin position="203"/>
        <end position="246"/>
    </location>
</feature>
<dbReference type="AlphaFoldDB" id="J3P410"/>
<dbReference type="SUPFAM" id="SSF64153">
    <property type="entry name" value="YjeF N-terminal domain-like"/>
    <property type="match status" value="1"/>
</dbReference>
<dbReference type="Pfam" id="PF09532">
    <property type="entry name" value="FDF"/>
    <property type="match status" value="1"/>
</dbReference>
<reference evidence="8" key="3">
    <citation type="submission" date="2010-09" db="EMBL/GenBank/DDBJ databases">
        <title>Annotation of Gaeumannomyces graminis var. tritici R3-111a-1.</title>
        <authorList>
            <consortium name="The Broad Institute Genome Sequencing Platform"/>
            <person name="Ma L.-J."/>
            <person name="Dead R."/>
            <person name="Young S.K."/>
            <person name="Zeng Q."/>
            <person name="Gargeya S."/>
            <person name="Fitzgerald M."/>
            <person name="Haas B."/>
            <person name="Abouelleil A."/>
            <person name="Alvarado L."/>
            <person name="Arachchi H.M."/>
            <person name="Berlin A."/>
            <person name="Brown A."/>
            <person name="Chapman S.B."/>
            <person name="Chen Z."/>
            <person name="Dunbar C."/>
            <person name="Freedman E."/>
            <person name="Gearin G."/>
            <person name="Gellesch M."/>
            <person name="Goldberg J."/>
            <person name="Griggs A."/>
            <person name="Gujja S."/>
            <person name="Heiman D."/>
            <person name="Howarth C."/>
            <person name="Larson L."/>
            <person name="Lui A."/>
            <person name="MacDonald P.J.P."/>
            <person name="Mehta T."/>
            <person name="Montmayeur A."/>
            <person name="Murphy C."/>
            <person name="Neiman D."/>
            <person name="Pearson M."/>
            <person name="Priest M."/>
            <person name="Roberts A."/>
            <person name="Saif S."/>
            <person name="Shea T."/>
            <person name="Shenoy N."/>
            <person name="Sisk P."/>
            <person name="Stolte C."/>
            <person name="Sykes S."/>
            <person name="Yandava C."/>
            <person name="Wortman J."/>
            <person name="Nusbaum C."/>
            <person name="Birren B."/>
        </authorList>
    </citation>
    <scope>NUCLEOTIDE SEQUENCE</scope>
    <source>
        <strain evidence="8">R3-111a-1</strain>
    </source>
</reference>
<evidence type="ECO:0000256" key="2">
    <source>
        <dbReference type="ARBA" id="ARBA00006610"/>
    </source>
</evidence>
<feature type="region of interest" description="Disordered" evidence="5">
    <location>
        <begin position="396"/>
        <end position="492"/>
    </location>
</feature>
<feature type="compositionally biased region" description="Polar residues" evidence="5">
    <location>
        <begin position="447"/>
        <end position="458"/>
    </location>
</feature>
<feature type="compositionally biased region" description="Low complexity" evidence="5">
    <location>
        <begin position="74"/>
        <end position="87"/>
    </location>
</feature>
<reference evidence="9" key="4">
    <citation type="journal article" date="2015" name="G3 (Bethesda)">
        <title>Genome sequences of three phytopathogenic species of the Magnaporthaceae family of fungi.</title>
        <authorList>
            <person name="Okagaki L.H."/>
            <person name="Nunes C.C."/>
            <person name="Sailsbery J."/>
            <person name="Clay B."/>
            <person name="Brown D."/>
            <person name="John T."/>
            <person name="Oh Y."/>
            <person name="Young N."/>
            <person name="Fitzgerald M."/>
            <person name="Haas B.J."/>
            <person name="Zeng Q."/>
            <person name="Young S."/>
            <person name="Adiconis X."/>
            <person name="Fan L."/>
            <person name="Levin J.Z."/>
            <person name="Mitchell T.K."/>
            <person name="Okubara P.A."/>
            <person name="Farman M.L."/>
            <person name="Kohn L.M."/>
            <person name="Birren B."/>
            <person name="Ma L.-J."/>
            <person name="Dean R.A."/>
        </authorList>
    </citation>
    <scope>NUCLEOTIDE SEQUENCE</scope>
    <source>
        <strain evidence="9">R3-111a-1</strain>
    </source>
</reference>
<dbReference type="PANTHER" id="PTHR13612">
    <property type="entry name" value="ENHANCER OF MRNA-DECAPPING PROTEIN 3"/>
    <property type="match status" value="1"/>
</dbReference>
<evidence type="ECO:0000256" key="3">
    <source>
        <dbReference type="ARBA" id="ARBA00015797"/>
    </source>
</evidence>
<evidence type="ECO:0000256" key="4">
    <source>
        <dbReference type="ARBA" id="ARBA00022490"/>
    </source>
</evidence>
<feature type="compositionally biased region" description="Polar residues" evidence="5">
    <location>
        <begin position="168"/>
        <end position="187"/>
    </location>
</feature>
<dbReference type="PROSITE" id="PS51385">
    <property type="entry name" value="YJEF_N"/>
    <property type="match status" value="1"/>
</dbReference>
<dbReference type="VEuPathDB" id="FungiDB:GGTG_08247"/>
<feature type="region of interest" description="Disordered" evidence="5">
    <location>
        <begin position="72"/>
        <end position="187"/>
    </location>
</feature>
<dbReference type="InterPro" id="IPR036652">
    <property type="entry name" value="YjeF_N_dom_sf"/>
</dbReference>
<reference evidence="10" key="1">
    <citation type="submission" date="2010-07" db="EMBL/GenBank/DDBJ databases">
        <title>The genome sequence of Gaeumannomyces graminis var. tritici strain R3-111a-1.</title>
        <authorList>
            <consortium name="The Broad Institute Genome Sequencing Platform"/>
            <person name="Ma L.-J."/>
            <person name="Dead R."/>
            <person name="Young S."/>
            <person name="Zeng Q."/>
            <person name="Koehrsen M."/>
            <person name="Alvarado L."/>
            <person name="Berlin A."/>
            <person name="Chapman S.B."/>
            <person name="Chen Z."/>
            <person name="Freedman E."/>
            <person name="Gellesch M."/>
            <person name="Goldberg J."/>
            <person name="Griggs A."/>
            <person name="Gujja S."/>
            <person name="Heilman E.R."/>
            <person name="Heiman D."/>
            <person name="Hepburn T."/>
            <person name="Howarth C."/>
            <person name="Jen D."/>
            <person name="Larson L."/>
            <person name="Mehta T."/>
            <person name="Neiman D."/>
            <person name="Pearson M."/>
            <person name="Roberts A."/>
            <person name="Saif S."/>
            <person name="Shea T."/>
            <person name="Shenoy N."/>
            <person name="Sisk P."/>
            <person name="Stolte C."/>
            <person name="Sykes S."/>
            <person name="Walk T."/>
            <person name="White J."/>
            <person name="Yandava C."/>
            <person name="Haas B."/>
            <person name="Nusbaum C."/>
            <person name="Birren B."/>
        </authorList>
    </citation>
    <scope>NUCLEOTIDE SEQUENCE [LARGE SCALE GENOMIC DNA]</scope>
    <source>
        <strain evidence="10">R3-111a-1</strain>
    </source>
</reference>
<dbReference type="FunCoup" id="J3P410">
    <property type="interactions" value="127"/>
</dbReference>
<proteinExistence type="inferred from homology"/>
<evidence type="ECO:0000256" key="1">
    <source>
        <dbReference type="ARBA" id="ARBA00004201"/>
    </source>
</evidence>
<dbReference type="STRING" id="644352.J3P410"/>
<feature type="compositionally biased region" description="Basic and acidic residues" evidence="5">
    <location>
        <begin position="400"/>
        <end position="420"/>
    </location>
</feature>
<dbReference type="eggNOG" id="KOG2585">
    <property type="taxonomic scope" value="Eukaryota"/>
</dbReference>
<evidence type="ECO:0000259" key="6">
    <source>
        <dbReference type="PROSITE" id="PS51385"/>
    </source>
</evidence>
<dbReference type="InterPro" id="IPR004443">
    <property type="entry name" value="YjeF_N_dom"/>
</dbReference>
<name>J3P410_GAET3</name>
<dbReference type="InterPro" id="IPR019050">
    <property type="entry name" value="FDF_dom"/>
</dbReference>
<dbReference type="Pfam" id="PF03853">
    <property type="entry name" value="YjeF_N"/>
    <property type="match status" value="1"/>
</dbReference>
<feature type="compositionally biased region" description="Low complexity" evidence="5">
    <location>
        <begin position="111"/>
        <end position="126"/>
    </location>
</feature>
<dbReference type="GeneID" id="20348705"/>
<gene>
    <name evidence="9" type="primary">20348705</name>
    <name evidence="8" type="ORF">GGTG_08247</name>
</gene>
<reference evidence="8" key="2">
    <citation type="submission" date="2010-07" db="EMBL/GenBank/DDBJ databases">
        <authorList>
            <consortium name="The Broad Institute Genome Sequencing Platform"/>
            <consortium name="Broad Institute Genome Sequencing Center for Infectious Disease"/>
            <person name="Ma L.-J."/>
            <person name="Dead R."/>
            <person name="Young S."/>
            <person name="Zeng Q."/>
            <person name="Koehrsen M."/>
            <person name="Alvarado L."/>
            <person name="Berlin A."/>
            <person name="Chapman S.B."/>
            <person name="Chen Z."/>
            <person name="Freedman E."/>
            <person name="Gellesch M."/>
            <person name="Goldberg J."/>
            <person name="Griggs A."/>
            <person name="Gujja S."/>
            <person name="Heilman E.R."/>
            <person name="Heiman D."/>
            <person name="Hepburn T."/>
            <person name="Howarth C."/>
            <person name="Jen D."/>
            <person name="Larson L."/>
            <person name="Mehta T."/>
            <person name="Neiman D."/>
            <person name="Pearson M."/>
            <person name="Roberts A."/>
            <person name="Saif S."/>
            <person name="Shea T."/>
            <person name="Shenoy N."/>
            <person name="Sisk P."/>
            <person name="Stolte C."/>
            <person name="Sykes S."/>
            <person name="Walk T."/>
            <person name="White J."/>
            <person name="Yandava C."/>
            <person name="Haas B."/>
            <person name="Nusbaum C."/>
            <person name="Birren B."/>
        </authorList>
    </citation>
    <scope>NUCLEOTIDE SEQUENCE</scope>
    <source>
        <strain evidence="8">R3-111a-1</strain>
    </source>
</reference>
<dbReference type="GO" id="GO:0033962">
    <property type="term" value="P:P-body assembly"/>
    <property type="evidence" value="ECO:0007669"/>
    <property type="project" value="TreeGrafter"/>
</dbReference>
<comment type="subcellular location">
    <subcellularLocation>
        <location evidence="1">Cytoplasm</location>
        <location evidence="1">P-body</location>
    </subcellularLocation>
</comment>
<keyword evidence="10" id="KW-1185">Reference proteome</keyword>
<evidence type="ECO:0000313" key="8">
    <source>
        <dbReference type="EMBL" id="EJT74406.1"/>
    </source>
</evidence>
<dbReference type="GO" id="GO:0031087">
    <property type="term" value="P:deadenylation-independent decapping of nuclear-transcribed mRNA"/>
    <property type="evidence" value="ECO:0007669"/>
    <property type="project" value="TreeGrafter"/>
</dbReference>
<dbReference type="EMBL" id="GL385398">
    <property type="protein sequence ID" value="EJT74406.1"/>
    <property type="molecule type" value="Genomic_DNA"/>
</dbReference>
<keyword evidence="4" id="KW-0963">Cytoplasm</keyword>
<dbReference type="GO" id="GO:0000932">
    <property type="term" value="C:P-body"/>
    <property type="evidence" value="ECO:0007669"/>
    <property type="project" value="UniProtKB-SubCell"/>
</dbReference>
<dbReference type="EnsemblFungi" id="EJT74406">
    <property type="protein sequence ID" value="EJT74406"/>
    <property type="gene ID" value="GGTG_08247"/>
</dbReference>
<reference evidence="9" key="5">
    <citation type="submission" date="2018-04" db="UniProtKB">
        <authorList>
            <consortium name="EnsemblFungi"/>
        </authorList>
    </citation>
    <scope>IDENTIFICATION</scope>
    <source>
        <strain evidence="9">R3-111a-1</strain>
    </source>
</reference>
<dbReference type="SMART" id="SM01199">
    <property type="entry name" value="FDF"/>
    <property type="match status" value="1"/>
</dbReference>
<dbReference type="OrthoDB" id="10030313at2759"/>
<organism evidence="8">
    <name type="scientific">Gaeumannomyces tritici (strain R3-111a-1)</name>
    <name type="common">Wheat and barley take-all root rot fungus</name>
    <name type="synonym">Gaeumannomyces graminis var. tritici</name>
    <dbReference type="NCBI Taxonomy" id="644352"/>
    <lineage>
        <taxon>Eukaryota</taxon>
        <taxon>Fungi</taxon>
        <taxon>Dikarya</taxon>
        <taxon>Ascomycota</taxon>
        <taxon>Pezizomycotina</taxon>
        <taxon>Sordariomycetes</taxon>
        <taxon>Sordariomycetidae</taxon>
        <taxon>Magnaporthales</taxon>
        <taxon>Magnaporthaceae</taxon>
        <taxon>Gaeumannomyces</taxon>
    </lineage>
</organism>
<dbReference type="PROSITE" id="PS51512">
    <property type="entry name" value="DFDF"/>
    <property type="match status" value="1"/>
</dbReference>
<evidence type="ECO:0000313" key="10">
    <source>
        <dbReference type="Proteomes" id="UP000006039"/>
    </source>
</evidence>
<evidence type="ECO:0000259" key="7">
    <source>
        <dbReference type="PROSITE" id="PS51512"/>
    </source>
</evidence>